<protein>
    <recommendedName>
        <fullName evidence="1">Glyoxalase-related protein domain-containing protein</fullName>
    </recommendedName>
</protein>
<keyword evidence="3" id="KW-1185">Reference proteome</keyword>
<proteinExistence type="predicted"/>
<accession>A0A8J6Z5I6</accession>
<gene>
    <name evidence="2" type="ORF">ICN82_01680</name>
</gene>
<dbReference type="InterPro" id="IPR045517">
    <property type="entry name" value="Glyoxalase_8"/>
</dbReference>
<organism evidence="2 3">
    <name type="scientific">Mangrovicoccus algicola</name>
    <dbReference type="NCBI Taxonomy" id="2771008"/>
    <lineage>
        <taxon>Bacteria</taxon>
        <taxon>Pseudomonadati</taxon>
        <taxon>Pseudomonadota</taxon>
        <taxon>Alphaproteobacteria</taxon>
        <taxon>Rhodobacterales</taxon>
        <taxon>Paracoccaceae</taxon>
        <taxon>Mangrovicoccus</taxon>
    </lineage>
</organism>
<comment type="caution">
    <text evidence="2">The sequence shown here is derived from an EMBL/GenBank/DDBJ whole genome shotgun (WGS) entry which is preliminary data.</text>
</comment>
<dbReference type="EMBL" id="JACVXA010000004">
    <property type="protein sequence ID" value="MBE3636911.1"/>
    <property type="molecule type" value="Genomic_DNA"/>
</dbReference>
<evidence type="ECO:0000259" key="1">
    <source>
        <dbReference type="Pfam" id="PF20066"/>
    </source>
</evidence>
<dbReference type="Pfam" id="PF20066">
    <property type="entry name" value="Glyoxalase_8"/>
    <property type="match status" value="1"/>
</dbReference>
<dbReference type="Proteomes" id="UP000609121">
    <property type="component" value="Unassembled WGS sequence"/>
</dbReference>
<dbReference type="RefSeq" id="WP_193179100.1">
    <property type="nucleotide sequence ID" value="NZ_JACVXA010000004.1"/>
</dbReference>
<feature type="domain" description="Glyoxalase-related protein" evidence="1">
    <location>
        <begin position="4"/>
        <end position="139"/>
    </location>
</feature>
<sequence>MAAFPALDALKSEARALRADAAARGRPVTQSAALEQVARRHGARDWNTAAALARRNAPETPVLVGQRVRGRFLGQPFAGEVLGLERQGSHWKVSLRFDAPVDVVEFDSFSNFRRQVSAVIGADGVSPARRSDGVPHLVLVP</sequence>
<name>A0A8J6Z5I6_9RHOB</name>
<dbReference type="AlphaFoldDB" id="A0A8J6Z5I6"/>
<reference evidence="2" key="1">
    <citation type="submission" date="2020-09" db="EMBL/GenBank/DDBJ databases">
        <title>A novel bacterium of genus Mangrovicoccus, isolated from South China Sea.</title>
        <authorList>
            <person name="Huang H."/>
            <person name="Mo K."/>
            <person name="Hu Y."/>
        </authorList>
    </citation>
    <scope>NUCLEOTIDE SEQUENCE</scope>
    <source>
        <strain evidence="2">HB182678</strain>
    </source>
</reference>
<evidence type="ECO:0000313" key="2">
    <source>
        <dbReference type="EMBL" id="MBE3636911.1"/>
    </source>
</evidence>
<evidence type="ECO:0000313" key="3">
    <source>
        <dbReference type="Proteomes" id="UP000609121"/>
    </source>
</evidence>